<keyword evidence="5" id="KW-1185">Reference proteome</keyword>
<dbReference type="EMBL" id="BMLW01000018">
    <property type="protein sequence ID" value="GGP16223.1"/>
    <property type="molecule type" value="Genomic_DNA"/>
</dbReference>
<organism evidence="4 5">
    <name type="scientific">Oceanobacillus neutriphilus</name>
    <dbReference type="NCBI Taxonomy" id="531815"/>
    <lineage>
        <taxon>Bacteria</taxon>
        <taxon>Bacillati</taxon>
        <taxon>Bacillota</taxon>
        <taxon>Bacilli</taxon>
        <taxon>Bacillales</taxon>
        <taxon>Bacillaceae</taxon>
        <taxon>Oceanobacillus</taxon>
    </lineage>
</organism>
<feature type="domain" description="Tape measure protein N-terminal" evidence="3">
    <location>
        <begin position="190"/>
        <end position="382"/>
    </location>
</feature>
<comment type="caution">
    <text evidence="4">The sequence shown here is derived from an EMBL/GenBank/DDBJ whole genome shotgun (WGS) entry which is preliminary data.</text>
</comment>
<evidence type="ECO:0000313" key="4">
    <source>
        <dbReference type="EMBL" id="GGP16223.1"/>
    </source>
</evidence>
<keyword evidence="1" id="KW-0175">Coiled coil</keyword>
<feature type="region of interest" description="Disordered" evidence="2">
    <location>
        <begin position="48"/>
        <end position="80"/>
    </location>
</feature>
<name>A0ABQ2P2C9_9BACI</name>
<evidence type="ECO:0000259" key="3">
    <source>
        <dbReference type="Pfam" id="PF20155"/>
    </source>
</evidence>
<proteinExistence type="predicted"/>
<feature type="coiled-coil region" evidence="1">
    <location>
        <begin position="736"/>
        <end position="777"/>
    </location>
</feature>
<evidence type="ECO:0000313" key="5">
    <source>
        <dbReference type="Proteomes" id="UP000641206"/>
    </source>
</evidence>
<reference evidence="5" key="1">
    <citation type="journal article" date="2019" name="Int. J. Syst. Evol. Microbiol.">
        <title>The Global Catalogue of Microorganisms (GCM) 10K type strain sequencing project: providing services to taxonomists for standard genome sequencing and annotation.</title>
        <authorList>
            <consortium name="The Broad Institute Genomics Platform"/>
            <consortium name="The Broad Institute Genome Sequencing Center for Infectious Disease"/>
            <person name="Wu L."/>
            <person name="Ma J."/>
        </authorList>
    </citation>
    <scope>NUCLEOTIDE SEQUENCE [LARGE SCALE GENOMIC DNA]</scope>
    <source>
        <strain evidence="5">CGMCC 1.7693</strain>
    </source>
</reference>
<evidence type="ECO:0000256" key="2">
    <source>
        <dbReference type="SAM" id="MobiDB-lite"/>
    </source>
</evidence>
<sequence>MADGSIKISIEVDGKQVDVAAKQLDNLEASGNKSGKGIKAAEDGLDSLSDKSAKAGTSVKGAGDSIEGLGESGSKAGQGLKGAEGAIDGVADSSAQAASSVKGAGDTIEGLGSSGDSASKGLQGVDGALDGVADSSAQASESVRNASDAMADVDGKTNQASGSIKTFAASIGLVAIASKAFDAMVSSVDQAIGRFDTLNAFPKVLQALGVSAEDSEAAMAKLSDGIDGLPTKLNDIAANAQRMYTSFGDMDKAADTAIALNNALLGSGASADQAKRGTEQYIKALQRGSIDLNTWTTLSETMDVGLVKLAESFGYTGKTAKDDLYKALQDGSITLDEFNEKLIEVGTGTGIMAELARENSLGLATSFGNLRNAIANGVAKIIEAFNNLTIAVTGKDIAQNIDGLKVVVNTAFNVMKSAVEASIPVFKFFGEIVRTAVEAIKPFTPAVLGLASAFAAMMILNKVAGFINASNAALATAMLSTKALTLATKGQMAAKIADTTATKANTVAQAANLGMVKVSTLAIGLLTGKIKLAQAAKIAWMAVTKGLSTVMTALSGPIGIASLVIGGLVAATIGIVKWFKRSTEEGERLKSEIEEMGNETDSLTQSVESNAQAYKDQVSDISANQSASNDLLKTLDDLSSKENKSEEDKQKLKSTVDQLNGSVEGLNLMYNEEADRLSESSEQIQARIDLMSDLESGQAAQERYTEILQDQHKVEEQLNDVLDKQKEVQGDNNLTKKEAKDASADLTEQEELLRAKLEDLGDEKQATTEKMTAAQDAVKKAIEDGNAAMILSYGVLSDAQQDAFERMKDKYTDLKDAATDAFEKINDESEVSAKEMIKNLEHNQEMVAAWGENHAKLMEWASKDGHEGFMQWLDSLGIDSAAELQTVADMSEEQLEKFAGLMDEGGNTAATAMKDSLGDGLSEVGDILISMVEDGAMTTQEAIEAANFYELFGVLPEDAAQGVEDGTPEVETAVSNMAEKAYTGLNIALGNYDFSAKGEEVPVDMKSGMDSGSPYVEAASRTLGRDAVDPMTSEIASSDIEGAGNSVPTRLSGSINNGKDSVAWASGEVGKAPEKAISSEINQSTFETYGGYVSVGLASGITAGSDDVSAAGTSMSESLLTNVRSKLGIHSPSTITRSYGDFFIQGLAIGISNGESSVVNTIISMATAMLNRTRTGMTDMSDAAQTGVSNMDRRLARLSVIANSNMRTMQDKLSSGATNSVAIMTRLSANMLTPFSSISGRMSSIGGYAMSGLNAGLNGGAGRVMATASSIASRVASTMQRALKIHSPSRVMEDDVGRWVPAGIAVGIEDNAKLVYRAMDDLAAGMIKPVSPEVALGTSAMAYNGADSMAQAVRNIRIPENKPDGSVAGLLREQNNILGKLLNKDSNLYLDSEKLTKAVNEINAINASLSVF</sequence>
<dbReference type="InterPro" id="IPR013491">
    <property type="entry name" value="Tape_meas_N"/>
</dbReference>
<accession>A0ABQ2P2C9</accession>
<dbReference type="Gene3D" id="1.10.287.950">
    <property type="entry name" value="Methyl-accepting chemotaxis protein"/>
    <property type="match status" value="1"/>
</dbReference>
<dbReference type="Pfam" id="PF20155">
    <property type="entry name" value="TMP_3"/>
    <property type="match status" value="1"/>
</dbReference>
<dbReference type="Proteomes" id="UP000641206">
    <property type="component" value="Unassembled WGS sequence"/>
</dbReference>
<protein>
    <recommendedName>
        <fullName evidence="3">Tape measure protein N-terminal domain-containing protein</fullName>
    </recommendedName>
</protein>
<dbReference type="RefSeq" id="WP_188737800.1">
    <property type="nucleotide sequence ID" value="NZ_BMLW01000018.1"/>
</dbReference>
<evidence type="ECO:0000256" key="1">
    <source>
        <dbReference type="SAM" id="Coils"/>
    </source>
</evidence>
<dbReference type="NCBIfam" id="TIGR02675">
    <property type="entry name" value="tape_meas_nterm"/>
    <property type="match status" value="1"/>
</dbReference>
<gene>
    <name evidence="4" type="ORF">GCM10011346_47340</name>
</gene>